<keyword evidence="2" id="KW-1185">Reference proteome</keyword>
<dbReference type="EMBL" id="CAAALY010089818">
    <property type="protein sequence ID" value="VEL27776.1"/>
    <property type="molecule type" value="Genomic_DNA"/>
</dbReference>
<gene>
    <name evidence="1" type="ORF">PXEA_LOCUS21216</name>
</gene>
<dbReference type="Proteomes" id="UP000784294">
    <property type="component" value="Unassembled WGS sequence"/>
</dbReference>
<sequence>MPLVTSPYPGDSIFHSPVESRQTTVRTTPLAERICQLDIITFLSGISIYSTIRRLSSIDLTSFSHDPASSNNANSSNDNIYAMWRALDLTRAGSGSSKVEDCPIRQSDASRLMTALPLCLMPDCLLPTSPQRHWWLAVSALASNKPGYVIELYPIH</sequence>
<comment type="caution">
    <text evidence="1">The sequence shown here is derived from an EMBL/GenBank/DDBJ whole genome shotgun (WGS) entry which is preliminary data.</text>
</comment>
<evidence type="ECO:0000313" key="2">
    <source>
        <dbReference type="Proteomes" id="UP000784294"/>
    </source>
</evidence>
<reference evidence="1" key="1">
    <citation type="submission" date="2018-11" db="EMBL/GenBank/DDBJ databases">
        <authorList>
            <consortium name="Pathogen Informatics"/>
        </authorList>
    </citation>
    <scope>NUCLEOTIDE SEQUENCE</scope>
</reference>
<name>A0A448X4E9_9PLAT</name>
<proteinExistence type="predicted"/>
<accession>A0A448X4E9</accession>
<organism evidence="1 2">
    <name type="scientific">Protopolystoma xenopodis</name>
    <dbReference type="NCBI Taxonomy" id="117903"/>
    <lineage>
        <taxon>Eukaryota</taxon>
        <taxon>Metazoa</taxon>
        <taxon>Spiralia</taxon>
        <taxon>Lophotrochozoa</taxon>
        <taxon>Platyhelminthes</taxon>
        <taxon>Monogenea</taxon>
        <taxon>Polyopisthocotylea</taxon>
        <taxon>Polystomatidea</taxon>
        <taxon>Polystomatidae</taxon>
        <taxon>Protopolystoma</taxon>
    </lineage>
</organism>
<dbReference type="AlphaFoldDB" id="A0A448X4E9"/>
<evidence type="ECO:0000313" key="1">
    <source>
        <dbReference type="EMBL" id="VEL27776.1"/>
    </source>
</evidence>
<protein>
    <submittedName>
        <fullName evidence="1">Uncharacterized protein</fullName>
    </submittedName>
</protein>